<comment type="caution">
    <text evidence="2">The sequence shown here is derived from an EMBL/GenBank/DDBJ whole genome shotgun (WGS) entry which is preliminary data.</text>
</comment>
<dbReference type="AlphaFoldDB" id="A0A0R1HG17"/>
<feature type="transmembrane region" description="Helical" evidence="1">
    <location>
        <begin position="179"/>
        <end position="202"/>
    </location>
</feature>
<feature type="transmembrane region" description="Helical" evidence="1">
    <location>
        <begin position="12"/>
        <end position="36"/>
    </location>
</feature>
<gene>
    <name evidence="2" type="ORF">FC66_GL000505</name>
</gene>
<keyword evidence="3" id="KW-1185">Reference proteome</keyword>
<keyword evidence="1" id="KW-0812">Transmembrane</keyword>
<reference evidence="2 3" key="1">
    <citation type="journal article" date="2015" name="Genome Announc.">
        <title>Expanding the biotechnology potential of lactobacilli through comparative genomics of 213 strains and associated genera.</title>
        <authorList>
            <person name="Sun Z."/>
            <person name="Harris H.M."/>
            <person name="McCann A."/>
            <person name="Guo C."/>
            <person name="Argimon S."/>
            <person name="Zhang W."/>
            <person name="Yang X."/>
            <person name="Jeffery I.B."/>
            <person name="Cooney J.C."/>
            <person name="Kagawa T.F."/>
            <person name="Liu W."/>
            <person name="Song Y."/>
            <person name="Salvetti E."/>
            <person name="Wrobel A."/>
            <person name="Rasinkangas P."/>
            <person name="Parkhill J."/>
            <person name="Rea M.C."/>
            <person name="O'Sullivan O."/>
            <person name="Ritari J."/>
            <person name="Douillard F.P."/>
            <person name="Paul Ross R."/>
            <person name="Yang R."/>
            <person name="Briner A.E."/>
            <person name="Felis G.E."/>
            <person name="de Vos W.M."/>
            <person name="Barrangou R."/>
            <person name="Klaenhammer T.R."/>
            <person name="Caufield P.W."/>
            <person name="Cui Y."/>
            <person name="Zhang H."/>
            <person name="O'Toole P.W."/>
        </authorList>
    </citation>
    <scope>NUCLEOTIDE SEQUENCE [LARGE SCALE GENOMIC DNA]</scope>
    <source>
        <strain evidence="2 3">DSM 15638</strain>
    </source>
</reference>
<dbReference type="Pfam" id="PF07314">
    <property type="entry name" value="Lit"/>
    <property type="match status" value="1"/>
</dbReference>
<dbReference type="Proteomes" id="UP000051450">
    <property type="component" value="Unassembled WGS sequence"/>
</dbReference>
<name>A0A0R1HG17_9LACO</name>
<dbReference type="EMBL" id="AZDI01000014">
    <property type="protein sequence ID" value="KRK45147.1"/>
    <property type="molecule type" value="Genomic_DNA"/>
</dbReference>
<evidence type="ECO:0000256" key="1">
    <source>
        <dbReference type="SAM" id="Phobius"/>
    </source>
</evidence>
<keyword evidence="1" id="KW-1133">Transmembrane helix</keyword>
<feature type="transmembrane region" description="Helical" evidence="1">
    <location>
        <begin position="127"/>
        <end position="150"/>
    </location>
</feature>
<dbReference type="RefSeq" id="WP_057974763.1">
    <property type="nucleotide sequence ID" value="NZ_AZDI01000014.1"/>
</dbReference>
<proteinExistence type="predicted"/>
<dbReference type="NCBIfam" id="TIGR01906">
    <property type="entry name" value="integ_TIGR01906"/>
    <property type="match status" value="1"/>
</dbReference>
<evidence type="ECO:0000313" key="3">
    <source>
        <dbReference type="Proteomes" id="UP000051450"/>
    </source>
</evidence>
<evidence type="ECO:0000313" key="2">
    <source>
        <dbReference type="EMBL" id="KRK45147.1"/>
    </source>
</evidence>
<sequence>MIERVKKVGQWLSLYLAIVSFSIIIVINSTFIYRFFVTTSHLEKKVGLSQAGLMSDYKSLLRYFNYPWVDKLQMTLPSSYDGMQHYHDVKQLFLLNYICFIIFGFIAITFIIRLVKQKELWKLIRPFQIAATIPFIGVFLFFFNFEHYFILFHELMFRNNDWIFYPQLDPIILALPENFFMICFLLVFILIELCFFIGIYVGKREIKRTLRS</sequence>
<dbReference type="InterPro" id="IPR010178">
    <property type="entry name" value="Lit"/>
</dbReference>
<feature type="transmembrane region" description="Helical" evidence="1">
    <location>
        <begin position="93"/>
        <end position="115"/>
    </location>
</feature>
<accession>A0A0R1HG17</accession>
<keyword evidence="1" id="KW-0472">Membrane</keyword>
<dbReference type="STRING" id="1423719.FC66_GL000505"/>
<protein>
    <submittedName>
        <fullName evidence="2">Intergral membrane protein</fullName>
    </submittedName>
</protein>
<dbReference type="PATRIC" id="fig|1423719.4.peg.510"/>
<organism evidence="2 3">
    <name type="scientific">Dellaglioa algida DSM 15638</name>
    <dbReference type="NCBI Taxonomy" id="1423719"/>
    <lineage>
        <taxon>Bacteria</taxon>
        <taxon>Bacillati</taxon>
        <taxon>Bacillota</taxon>
        <taxon>Bacilli</taxon>
        <taxon>Lactobacillales</taxon>
        <taxon>Lactobacillaceae</taxon>
        <taxon>Dellaglioa</taxon>
    </lineage>
</organism>